<comment type="similarity">
    <text evidence="2">Belongs to the Orn/Lys/Arg decarboxylase class-I family.</text>
</comment>
<feature type="domain" description="Orn/Lys/Arg decarboxylase C-terminal" evidence="7">
    <location>
        <begin position="427"/>
        <end position="475"/>
    </location>
</feature>
<keyword evidence="3" id="KW-0210">Decarboxylase</keyword>
<dbReference type="GO" id="GO:0016831">
    <property type="term" value="F:carboxy-lyase activity"/>
    <property type="evidence" value="ECO:0007669"/>
    <property type="project" value="UniProtKB-KW"/>
</dbReference>
<dbReference type="InterPro" id="IPR015424">
    <property type="entry name" value="PyrdxlP-dep_Trfase"/>
</dbReference>
<evidence type="ECO:0000259" key="6">
    <source>
        <dbReference type="Pfam" id="PF01276"/>
    </source>
</evidence>
<proteinExistence type="inferred from homology"/>
<comment type="cofactor">
    <cofactor evidence="1">
        <name>pyridoxal 5'-phosphate</name>
        <dbReference type="ChEBI" id="CHEBI:597326"/>
    </cofactor>
</comment>
<evidence type="ECO:0000313" key="8">
    <source>
        <dbReference type="EMBL" id="CAB4823396.1"/>
    </source>
</evidence>
<keyword evidence="5" id="KW-0456">Lyase</keyword>
<gene>
    <name evidence="8" type="ORF">UFOPK3204_00305</name>
</gene>
<dbReference type="SUPFAM" id="SSF55904">
    <property type="entry name" value="Ornithine decarboxylase C-terminal domain"/>
    <property type="match status" value="1"/>
</dbReference>
<keyword evidence="4" id="KW-0663">Pyridoxal phosphate</keyword>
<dbReference type="EMBL" id="CAFABK010000008">
    <property type="protein sequence ID" value="CAB4823396.1"/>
    <property type="molecule type" value="Genomic_DNA"/>
</dbReference>
<feature type="domain" description="Orn/Lys/Arg decarboxylases family 1 pyridoxal-P attachment site" evidence="6">
    <location>
        <begin position="12"/>
        <end position="319"/>
    </location>
</feature>
<dbReference type="InterPro" id="IPR036633">
    <property type="entry name" value="Prn/Lys/Arg_de-COase_C_sf"/>
</dbReference>
<evidence type="ECO:0000256" key="3">
    <source>
        <dbReference type="ARBA" id="ARBA00022793"/>
    </source>
</evidence>
<dbReference type="SUPFAM" id="SSF53383">
    <property type="entry name" value="PLP-dependent transferases"/>
    <property type="match status" value="1"/>
</dbReference>
<protein>
    <submittedName>
        <fullName evidence="8">Unannotated protein</fullName>
    </submittedName>
</protein>
<dbReference type="Gene3D" id="3.90.100.10">
    <property type="entry name" value="Orn/Lys/Arg decarboxylase, C-terminal domain"/>
    <property type="match status" value="1"/>
</dbReference>
<dbReference type="Gene3D" id="3.40.640.10">
    <property type="entry name" value="Type I PLP-dependent aspartate aminotransferase-like (Major domain)"/>
    <property type="match status" value="1"/>
</dbReference>
<dbReference type="PANTHER" id="PTHR43277:SF4">
    <property type="entry name" value="ARGININE DECARBOXYLASE"/>
    <property type="match status" value="1"/>
</dbReference>
<evidence type="ECO:0000256" key="5">
    <source>
        <dbReference type="ARBA" id="ARBA00023239"/>
    </source>
</evidence>
<reference evidence="8" key="1">
    <citation type="submission" date="2020-05" db="EMBL/GenBank/DDBJ databases">
        <authorList>
            <person name="Chiriac C."/>
            <person name="Salcher M."/>
            <person name="Ghai R."/>
            <person name="Kavagutti S V."/>
        </authorList>
    </citation>
    <scope>NUCLEOTIDE SEQUENCE</scope>
</reference>
<dbReference type="AlphaFoldDB" id="A0A6J6ZRR1"/>
<dbReference type="InterPro" id="IPR052357">
    <property type="entry name" value="Orn_Lys_Arg_decarboxylase-I"/>
</dbReference>
<dbReference type="Pfam" id="PF03711">
    <property type="entry name" value="OKR_DC_1_C"/>
    <property type="match status" value="1"/>
</dbReference>
<evidence type="ECO:0000256" key="4">
    <source>
        <dbReference type="ARBA" id="ARBA00022898"/>
    </source>
</evidence>
<accession>A0A6J6ZRR1</accession>
<dbReference type="InterPro" id="IPR015421">
    <property type="entry name" value="PyrdxlP-dep_Trfase_major"/>
</dbReference>
<evidence type="ECO:0000259" key="7">
    <source>
        <dbReference type="Pfam" id="PF03711"/>
    </source>
</evidence>
<name>A0A6J6ZRR1_9ZZZZ</name>
<sequence length="498" mass="52159">MPQPNDRHARAPYAEALHQNAQQGWTRLGVPGHQDQPANYPALNSLAGGHLLAMDIPMFTEGVDLPAAGASGASPLQEALELASDAWGAKRTWFLTNGASQGNNAACLALRGLSAHVVAQRSVHTSVIDGAILAGLSLEFVNPNIDVALGIAHGITPTALDDALALHPGAAAAYVVTPSYFGAVSDVREFAVVAHRHGVPLVVDEAWGSHFGFHPNLPTSALANGADLVISSTHKLAGSLSQSAMLHLGHGPFAELLEVRVNRALLTLQTTSPSAILFGSLDLARRDLYYLSHDRIQASINDANLARALLAEGGRFVDPSPAMLASPDVIALDPLHLVVDTSSVGVPGFEARALLEASSRIHVEMATDSVIVAIVGAGSRLDAGFLVDALHALPEPDAKSLRKRVRQPIILPPTGPRARDVREAYFADAEVVPAAQAIGRISGDTLAAYPPGVANVLPGEVITTEVVQFLQATAQAPYGWVRGALDAGVKHLRVLVDN</sequence>
<dbReference type="InterPro" id="IPR008286">
    <property type="entry name" value="Prn/Lys/Arg_de-COase_C"/>
</dbReference>
<dbReference type="Pfam" id="PF01276">
    <property type="entry name" value="OKR_DC_1"/>
    <property type="match status" value="1"/>
</dbReference>
<evidence type="ECO:0000256" key="1">
    <source>
        <dbReference type="ARBA" id="ARBA00001933"/>
    </source>
</evidence>
<organism evidence="8">
    <name type="scientific">freshwater metagenome</name>
    <dbReference type="NCBI Taxonomy" id="449393"/>
    <lineage>
        <taxon>unclassified sequences</taxon>
        <taxon>metagenomes</taxon>
        <taxon>ecological metagenomes</taxon>
    </lineage>
</organism>
<dbReference type="PANTHER" id="PTHR43277">
    <property type="entry name" value="ARGININE DECARBOXYLASE"/>
    <property type="match status" value="1"/>
</dbReference>
<dbReference type="InterPro" id="IPR000310">
    <property type="entry name" value="Orn/Lys/Arg_deCO2ase_major_dom"/>
</dbReference>
<evidence type="ECO:0000256" key="2">
    <source>
        <dbReference type="ARBA" id="ARBA00010671"/>
    </source>
</evidence>